<dbReference type="PANTHER" id="PTHR43792">
    <property type="entry name" value="GNAT FAMILY, PUTATIVE (AFU_ORTHOLOGUE AFUA_3G00765)-RELATED-RELATED"/>
    <property type="match status" value="1"/>
</dbReference>
<accession>A0A3R9REV2</accession>
<dbReference type="OrthoDB" id="9785602at2"/>
<keyword evidence="2" id="KW-0808">Transferase</keyword>
<dbReference type="InterPro" id="IPR000182">
    <property type="entry name" value="GNAT_dom"/>
</dbReference>
<gene>
    <name evidence="2" type="ORF">D7Z54_07155</name>
</gene>
<dbReference type="EMBL" id="RBVX01000005">
    <property type="protein sequence ID" value="RSL33893.1"/>
    <property type="molecule type" value="Genomic_DNA"/>
</dbReference>
<proteinExistence type="predicted"/>
<name>A0A3R9REV2_9BACI</name>
<keyword evidence="3" id="KW-1185">Reference proteome</keyword>
<dbReference type="SUPFAM" id="SSF55729">
    <property type="entry name" value="Acyl-CoA N-acyltransferases (Nat)"/>
    <property type="match status" value="1"/>
</dbReference>
<dbReference type="InterPro" id="IPR051531">
    <property type="entry name" value="N-acetyltransferase"/>
</dbReference>
<protein>
    <submittedName>
        <fullName evidence="2">N-acetyltransferase</fullName>
    </submittedName>
</protein>
<dbReference type="InterPro" id="IPR016181">
    <property type="entry name" value="Acyl_CoA_acyltransferase"/>
</dbReference>
<evidence type="ECO:0000259" key="1">
    <source>
        <dbReference type="PROSITE" id="PS51186"/>
    </source>
</evidence>
<dbReference type="CDD" id="cd04301">
    <property type="entry name" value="NAT_SF"/>
    <property type="match status" value="1"/>
</dbReference>
<dbReference type="GO" id="GO:0005737">
    <property type="term" value="C:cytoplasm"/>
    <property type="evidence" value="ECO:0007669"/>
    <property type="project" value="TreeGrafter"/>
</dbReference>
<evidence type="ECO:0000313" key="3">
    <source>
        <dbReference type="Proteomes" id="UP000275076"/>
    </source>
</evidence>
<organism evidence="2 3">
    <name type="scientific">Salibacterium salarium</name>
    <dbReference type="NCBI Taxonomy" id="284579"/>
    <lineage>
        <taxon>Bacteria</taxon>
        <taxon>Bacillati</taxon>
        <taxon>Bacillota</taxon>
        <taxon>Bacilli</taxon>
        <taxon>Bacillales</taxon>
        <taxon>Bacillaceae</taxon>
    </lineage>
</organism>
<sequence>MSAKPSNPFYPFPELETNRLLLRKLRQNDLFAVFDYASRSEVSQYMLWDTHQSTQDTQQFLNISYEKYKNGKLAPFAIEEKATGQLIGTIEFVWWEKENGVAEIGYVLTPDYWGQGFIPEAAKRLIRFGFDRMNLSRIEARCYAVNTNSIRVMEKIGMSYEGTLRKRMFVKGERRDVLLYAILKEE</sequence>
<dbReference type="AlphaFoldDB" id="A0A3R9REV2"/>
<dbReference type="PROSITE" id="PS51186">
    <property type="entry name" value="GNAT"/>
    <property type="match status" value="1"/>
</dbReference>
<dbReference type="GO" id="GO:0008999">
    <property type="term" value="F:protein-N-terminal-alanine acetyltransferase activity"/>
    <property type="evidence" value="ECO:0007669"/>
    <property type="project" value="TreeGrafter"/>
</dbReference>
<dbReference type="Proteomes" id="UP000275076">
    <property type="component" value="Unassembled WGS sequence"/>
</dbReference>
<reference evidence="2 3" key="1">
    <citation type="submission" date="2018-10" db="EMBL/GenBank/DDBJ databases">
        <title>Draft genome sequence of Bacillus salarius IM0101, isolated from a hypersaline soil in Inner Mongolia, China.</title>
        <authorList>
            <person name="Yamprayoonswat W."/>
            <person name="Boonvisut S."/>
            <person name="Jumpathong W."/>
            <person name="Sittihan S."/>
            <person name="Ruangsuj P."/>
            <person name="Wanthongcharoen S."/>
            <person name="Thongpramul N."/>
            <person name="Pimmason S."/>
            <person name="Yu B."/>
            <person name="Yasawong M."/>
        </authorList>
    </citation>
    <scope>NUCLEOTIDE SEQUENCE [LARGE SCALE GENOMIC DNA]</scope>
    <source>
        <strain evidence="2 3">IM0101</strain>
    </source>
</reference>
<dbReference type="Pfam" id="PF13302">
    <property type="entry name" value="Acetyltransf_3"/>
    <property type="match status" value="1"/>
</dbReference>
<dbReference type="Gene3D" id="3.40.630.30">
    <property type="match status" value="1"/>
</dbReference>
<evidence type="ECO:0000313" key="2">
    <source>
        <dbReference type="EMBL" id="RSL33893.1"/>
    </source>
</evidence>
<dbReference type="PANTHER" id="PTHR43792:SF9">
    <property type="entry name" value="RIBOSOMAL-PROTEIN-ALANINE ACETYLTRANSFERASE"/>
    <property type="match status" value="1"/>
</dbReference>
<comment type="caution">
    <text evidence="2">The sequence shown here is derived from an EMBL/GenBank/DDBJ whole genome shotgun (WGS) entry which is preliminary data.</text>
</comment>
<feature type="domain" description="N-acetyltransferase" evidence="1">
    <location>
        <begin position="20"/>
        <end position="185"/>
    </location>
</feature>